<keyword evidence="2" id="KW-1185">Reference proteome</keyword>
<evidence type="ECO:0000313" key="1">
    <source>
        <dbReference type="EMBL" id="MFC4634026.1"/>
    </source>
</evidence>
<proteinExistence type="predicted"/>
<accession>A0ABV9HX03</accession>
<protein>
    <submittedName>
        <fullName evidence="1">Uncharacterized protein</fullName>
    </submittedName>
</protein>
<comment type="caution">
    <text evidence="1">The sequence shown here is derived from an EMBL/GenBank/DDBJ whole genome shotgun (WGS) entry which is preliminary data.</text>
</comment>
<evidence type="ECO:0000313" key="2">
    <source>
        <dbReference type="Proteomes" id="UP001596043"/>
    </source>
</evidence>
<dbReference type="Proteomes" id="UP001596043">
    <property type="component" value="Unassembled WGS sequence"/>
</dbReference>
<dbReference type="RefSeq" id="WP_379978250.1">
    <property type="nucleotide sequence ID" value="NZ_JBHSFV010000004.1"/>
</dbReference>
<name>A0ABV9HX03_9FLAO</name>
<gene>
    <name evidence="1" type="ORF">ACFO3O_08915</name>
</gene>
<sequence>MRLFVMILLLSIRASIFTQDGSNIRYVSPKKLNNSYIGKTCHVDFGSRSFGGQTIDTIEIEVKGQKVRFVEHREDNGFNNWFRQQYLIALPLQETFSTRLITTKIDSLDSENIYVTSTVGYYRHEYALDTITIVHHRYLRKNVAKVLIED</sequence>
<reference evidence="2" key="1">
    <citation type="journal article" date="2019" name="Int. J. Syst. Evol. Microbiol.">
        <title>The Global Catalogue of Microorganisms (GCM) 10K type strain sequencing project: providing services to taxonomists for standard genome sequencing and annotation.</title>
        <authorList>
            <consortium name="The Broad Institute Genomics Platform"/>
            <consortium name="The Broad Institute Genome Sequencing Center for Infectious Disease"/>
            <person name="Wu L."/>
            <person name="Ma J."/>
        </authorList>
    </citation>
    <scope>NUCLEOTIDE SEQUENCE [LARGE SCALE GENOMIC DNA]</scope>
    <source>
        <strain evidence="2">YJ-61-S</strain>
    </source>
</reference>
<organism evidence="1 2">
    <name type="scientific">Dokdonia ponticola</name>
    <dbReference type="NCBI Taxonomy" id="2041041"/>
    <lineage>
        <taxon>Bacteria</taxon>
        <taxon>Pseudomonadati</taxon>
        <taxon>Bacteroidota</taxon>
        <taxon>Flavobacteriia</taxon>
        <taxon>Flavobacteriales</taxon>
        <taxon>Flavobacteriaceae</taxon>
        <taxon>Dokdonia</taxon>
    </lineage>
</organism>
<dbReference type="EMBL" id="JBHSFV010000004">
    <property type="protein sequence ID" value="MFC4634026.1"/>
    <property type="molecule type" value="Genomic_DNA"/>
</dbReference>